<reference evidence="3" key="1">
    <citation type="submission" date="2015-07" db="EMBL/GenBank/DDBJ databases">
        <title>Discovery of a poly(ethylene terephthalate assimilation.</title>
        <authorList>
            <person name="Yoshida S."/>
            <person name="Hiraga K."/>
            <person name="Takehana T."/>
            <person name="Taniguchi I."/>
            <person name="Yamaji H."/>
            <person name="Maeda Y."/>
            <person name="Toyohara K."/>
            <person name="Miyamoto K."/>
            <person name="Kimura Y."/>
            <person name="Oda K."/>
        </authorList>
    </citation>
    <scope>NUCLEOTIDE SEQUENCE [LARGE SCALE GENOMIC DNA]</scope>
    <source>
        <strain evidence="3">NBRC 110686 / TISTR 2288 / 201-F6</strain>
    </source>
</reference>
<dbReference type="EMBL" id="BBYR01000001">
    <property type="protein sequence ID" value="GAP33663.1"/>
    <property type="molecule type" value="Genomic_DNA"/>
</dbReference>
<reference evidence="2 3" key="2">
    <citation type="journal article" date="2016" name="Science">
        <title>A bacterium that degrades and assimilates poly(ethylene terephthalate).</title>
        <authorList>
            <person name="Yoshida S."/>
            <person name="Hiraga K."/>
            <person name="Takehana T."/>
            <person name="Taniguchi I."/>
            <person name="Yamaji H."/>
            <person name="Maeda Y."/>
            <person name="Toyohara K."/>
            <person name="Miyamoto K."/>
            <person name="Kimura Y."/>
            <person name="Oda K."/>
        </authorList>
    </citation>
    <scope>NUCLEOTIDE SEQUENCE [LARGE SCALE GENOMIC DNA]</scope>
    <source>
        <strain evidence="3">NBRC 110686 / TISTR 2288 / 201-F6</strain>
    </source>
</reference>
<dbReference type="AlphaFoldDB" id="A0A0K8NTJ3"/>
<proteinExistence type="predicted"/>
<dbReference type="OrthoDB" id="6696432at2"/>
<evidence type="ECO:0000313" key="2">
    <source>
        <dbReference type="EMBL" id="GAP33663.1"/>
    </source>
</evidence>
<comment type="caution">
    <text evidence="2">The sequence shown here is derived from an EMBL/GenBank/DDBJ whole genome shotgun (WGS) entry which is preliminary data.</text>
</comment>
<dbReference type="Proteomes" id="UP000037660">
    <property type="component" value="Unassembled WGS sequence"/>
</dbReference>
<name>A0A0K8NTJ3_PISS1</name>
<gene>
    <name evidence="2" type="ORF">ISF6_0109</name>
</gene>
<organism evidence="2 3">
    <name type="scientific">Piscinibacter sakaiensis</name>
    <name type="common">Ideonella sakaiensis</name>
    <dbReference type="NCBI Taxonomy" id="1547922"/>
    <lineage>
        <taxon>Bacteria</taxon>
        <taxon>Pseudomonadati</taxon>
        <taxon>Pseudomonadota</taxon>
        <taxon>Betaproteobacteria</taxon>
        <taxon>Burkholderiales</taxon>
        <taxon>Sphaerotilaceae</taxon>
        <taxon>Piscinibacter</taxon>
    </lineage>
</organism>
<protein>
    <submittedName>
        <fullName evidence="2">Large exoprotein</fullName>
    </submittedName>
</protein>
<feature type="chain" id="PRO_5005513323" evidence="1">
    <location>
        <begin position="20"/>
        <end position="254"/>
    </location>
</feature>
<dbReference type="PROSITE" id="PS51257">
    <property type="entry name" value="PROKAR_LIPOPROTEIN"/>
    <property type="match status" value="1"/>
</dbReference>
<evidence type="ECO:0000313" key="3">
    <source>
        <dbReference type="Proteomes" id="UP000037660"/>
    </source>
</evidence>
<dbReference type="RefSeq" id="WP_054017828.1">
    <property type="nucleotide sequence ID" value="NZ_BBYR01000001.1"/>
</dbReference>
<sequence length="254" mass="25772">MRLIRRLAVTCFAAGAALASGCGGGGSSSGSPFIPPTPSEAAEGLYNALTLTNRVVRWLLLGDGRYFIFYTAPGRPDDWVGVIQGSASQSGGSVRSTDARDFNLQTRSVQPAAVSASIDGNQAVSGSLGFGDGSTTTLSGSVDTGSTGSTTTAALAGTYVGLVAAVAGSEAGVLNIDARGQLTGVWFGCLLTGTAVPRTRSASVDLQLAFATRPSCPYAGQQWAGAAYLDAGRHRLYAAAPNPARTDLVLFVGQ</sequence>
<keyword evidence="3" id="KW-1185">Reference proteome</keyword>
<evidence type="ECO:0000256" key="1">
    <source>
        <dbReference type="SAM" id="SignalP"/>
    </source>
</evidence>
<feature type="signal peptide" evidence="1">
    <location>
        <begin position="1"/>
        <end position="19"/>
    </location>
</feature>
<keyword evidence="1" id="KW-0732">Signal</keyword>
<accession>A0A0K8NTJ3</accession>